<evidence type="ECO:0000313" key="1">
    <source>
        <dbReference type="EMBL" id="CUT04977.1"/>
    </source>
</evidence>
<sequence length="126" mass="14000">MEKLKKNLAIVLFAILIFNLSFSQNPEWVNFTAKGNYINALAIEGDYIWVGTYGGGLVKLNMLTGEKVNYTRGSGLPSNYVWAIAIDVQGNKWIGTWGGLAKFDGVNWTVYKRSNSGLPIYSIKLC</sequence>
<name>A0A916PCR6_KRYT1</name>
<dbReference type="Pfam" id="PF07494">
    <property type="entry name" value="Reg_prop"/>
    <property type="match status" value="1"/>
</dbReference>
<reference evidence="1 2" key="1">
    <citation type="submission" date="2015-11" db="EMBL/GenBank/DDBJ databases">
        <authorList>
            <person name="Varghese N."/>
        </authorList>
    </citation>
    <scope>NUCLEOTIDE SEQUENCE [LARGE SCALE GENOMIC DNA]</scope>
    <source>
        <strain evidence="1 2">JGI-25</strain>
    </source>
</reference>
<protein>
    <submittedName>
        <fullName evidence="1">Two component regulator propeller</fullName>
    </submittedName>
</protein>
<organism evidence="1 2">
    <name type="scientific">Kryptobacter tengchongensis</name>
    <dbReference type="NCBI Taxonomy" id="1643429"/>
    <lineage>
        <taxon>Bacteria</taxon>
        <taxon>Pseudomonadati</taxon>
        <taxon>Candidatus Kryptoniota</taxon>
        <taxon>Candidatus Kryptobacter</taxon>
    </lineage>
</organism>
<comment type="caution">
    <text evidence="1">The sequence shown here is derived from an EMBL/GenBank/DDBJ whole genome shotgun (WGS) entry which is preliminary data.</text>
</comment>
<evidence type="ECO:0000313" key="2">
    <source>
        <dbReference type="Proteomes" id="UP000243105"/>
    </source>
</evidence>
<dbReference type="EMBL" id="CZVV01000143">
    <property type="protein sequence ID" value="CUT04977.1"/>
    <property type="molecule type" value="Genomic_DNA"/>
</dbReference>
<proteinExistence type="predicted"/>
<dbReference type="AlphaFoldDB" id="A0A916PCR6"/>
<dbReference type="Gene3D" id="2.130.10.10">
    <property type="entry name" value="YVTN repeat-like/Quinoprotein amine dehydrogenase"/>
    <property type="match status" value="1"/>
</dbReference>
<dbReference type="InterPro" id="IPR015943">
    <property type="entry name" value="WD40/YVTN_repeat-like_dom_sf"/>
</dbReference>
<dbReference type="SUPFAM" id="SSF63829">
    <property type="entry name" value="Calcium-dependent phosphotriesterase"/>
    <property type="match status" value="1"/>
</dbReference>
<gene>
    <name evidence="1" type="ORF">JGI25_01508</name>
</gene>
<dbReference type="RefSeq" id="WP_072264202.1">
    <property type="nucleotide sequence ID" value="NZ_CZVV01000143.1"/>
</dbReference>
<dbReference type="Proteomes" id="UP000243105">
    <property type="component" value="Unassembled WGS sequence"/>
</dbReference>
<dbReference type="InterPro" id="IPR011110">
    <property type="entry name" value="Reg_prop"/>
</dbReference>
<accession>A0A916PCR6</accession>